<dbReference type="Proteomes" id="UP000287166">
    <property type="component" value="Unassembled WGS sequence"/>
</dbReference>
<dbReference type="GeneID" id="38783799"/>
<keyword evidence="2" id="KW-1185">Reference proteome</keyword>
<gene>
    <name evidence="1" type="ORF">SCP_1001250</name>
</gene>
<dbReference type="RefSeq" id="XP_027617795.1">
    <property type="nucleotide sequence ID" value="XM_027761994.1"/>
</dbReference>
<protein>
    <submittedName>
        <fullName evidence="1">Uncharacterized protein</fullName>
    </submittedName>
</protein>
<accession>A0A401GXH0</accession>
<sequence>MDPSRDSLPLYSPDAGQRQLLRPPLFPGALEDRLFTAVNSVRHYNANAHRLLVALELRLNPELFYAGTEGPDAPTWS</sequence>
<dbReference type="AlphaFoldDB" id="A0A401GXH0"/>
<evidence type="ECO:0000313" key="1">
    <source>
        <dbReference type="EMBL" id="GBE86882.1"/>
    </source>
</evidence>
<dbReference type="EMBL" id="BFAD01000010">
    <property type="protein sequence ID" value="GBE86882.1"/>
    <property type="molecule type" value="Genomic_DNA"/>
</dbReference>
<dbReference type="InParanoid" id="A0A401GXH0"/>
<name>A0A401GXH0_9APHY</name>
<evidence type="ECO:0000313" key="2">
    <source>
        <dbReference type="Proteomes" id="UP000287166"/>
    </source>
</evidence>
<reference evidence="1 2" key="1">
    <citation type="journal article" date="2018" name="Sci. Rep.">
        <title>Genome sequence of the cauliflower mushroom Sparassis crispa (Hanabiratake) and its association with beneficial usage.</title>
        <authorList>
            <person name="Kiyama R."/>
            <person name="Furutani Y."/>
            <person name="Kawaguchi K."/>
            <person name="Nakanishi T."/>
        </authorList>
    </citation>
    <scope>NUCLEOTIDE SEQUENCE [LARGE SCALE GENOMIC DNA]</scope>
</reference>
<comment type="caution">
    <text evidence="1">The sequence shown here is derived from an EMBL/GenBank/DDBJ whole genome shotgun (WGS) entry which is preliminary data.</text>
</comment>
<organism evidence="1 2">
    <name type="scientific">Sparassis crispa</name>
    <dbReference type="NCBI Taxonomy" id="139825"/>
    <lineage>
        <taxon>Eukaryota</taxon>
        <taxon>Fungi</taxon>
        <taxon>Dikarya</taxon>
        <taxon>Basidiomycota</taxon>
        <taxon>Agaricomycotina</taxon>
        <taxon>Agaricomycetes</taxon>
        <taxon>Polyporales</taxon>
        <taxon>Sparassidaceae</taxon>
        <taxon>Sparassis</taxon>
    </lineage>
</organism>
<proteinExistence type="predicted"/>